<proteinExistence type="predicted"/>
<keyword evidence="2" id="KW-1185">Reference proteome</keyword>
<dbReference type="OrthoDB" id="5354164at2759"/>
<evidence type="ECO:0000313" key="2">
    <source>
        <dbReference type="Proteomes" id="UP000233524"/>
    </source>
</evidence>
<evidence type="ECO:0000313" key="1">
    <source>
        <dbReference type="EMBL" id="PKS06137.1"/>
    </source>
</evidence>
<dbReference type="EMBL" id="NLAX01001036">
    <property type="protein sequence ID" value="PKS06137.1"/>
    <property type="molecule type" value="Genomic_DNA"/>
</dbReference>
<organism evidence="1 2">
    <name type="scientific">Lomentospora prolificans</name>
    <dbReference type="NCBI Taxonomy" id="41688"/>
    <lineage>
        <taxon>Eukaryota</taxon>
        <taxon>Fungi</taxon>
        <taxon>Dikarya</taxon>
        <taxon>Ascomycota</taxon>
        <taxon>Pezizomycotina</taxon>
        <taxon>Sordariomycetes</taxon>
        <taxon>Hypocreomycetidae</taxon>
        <taxon>Microascales</taxon>
        <taxon>Microascaceae</taxon>
        <taxon>Lomentospora</taxon>
    </lineage>
</organism>
<dbReference type="InParanoid" id="A0A2N3N140"/>
<dbReference type="Proteomes" id="UP000233524">
    <property type="component" value="Unassembled WGS sequence"/>
</dbReference>
<gene>
    <name evidence="1" type="ORF">jhhlp_007454</name>
</gene>
<reference evidence="1 2" key="1">
    <citation type="journal article" date="2017" name="G3 (Bethesda)">
        <title>First Draft Genome Sequence of the Pathogenic Fungus Lomentospora prolificans (Formerly Scedosporium prolificans).</title>
        <authorList>
            <person name="Luo R."/>
            <person name="Zimin A."/>
            <person name="Workman R."/>
            <person name="Fan Y."/>
            <person name="Pertea G."/>
            <person name="Grossman N."/>
            <person name="Wear M.P."/>
            <person name="Jia B."/>
            <person name="Miller H."/>
            <person name="Casadevall A."/>
            <person name="Timp W."/>
            <person name="Zhang S.X."/>
            <person name="Salzberg S.L."/>
        </authorList>
    </citation>
    <scope>NUCLEOTIDE SEQUENCE [LARGE SCALE GENOMIC DNA]</scope>
    <source>
        <strain evidence="1 2">JHH-5317</strain>
    </source>
</reference>
<protein>
    <submittedName>
        <fullName evidence="1">Uncharacterized protein</fullName>
    </submittedName>
</protein>
<comment type="caution">
    <text evidence="1">The sequence shown here is derived from an EMBL/GenBank/DDBJ whole genome shotgun (WGS) entry which is preliminary data.</text>
</comment>
<dbReference type="VEuPathDB" id="FungiDB:jhhlp_007454"/>
<name>A0A2N3N140_9PEZI</name>
<dbReference type="AlphaFoldDB" id="A0A2N3N140"/>
<sequence length="125" mass="13551">MSVISCPTRSNVTSCIILRETGDLNLPATALGGVFGISVGNSIFVFSRLLQDPTAHVSDTSINPACRKYRPARGESARTPGSVPAYLGAKKIVPFQFRQTQARAHLCYVYKETSIKANNMLYPDG</sequence>
<accession>A0A2N3N140</accession>